<dbReference type="SUPFAM" id="SSF54637">
    <property type="entry name" value="Thioesterase/thiol ester dehydrase-isomerase"/>
    <property type="match status" value="1"/>
</dbReference>
<name>X1GXX1_9ZZZZ</name>
<accession>X1GXX1</accession>
<feature type="domain" description="FAS1-like dehydratase" evidence="1">
    <location>
        <begin position="15"/>
        <end position="148"/>
    </location>
</feature>
<dbReference type="InterPro" id="IPR039569">
    <property type="entry name" value="FAS1-like_DH_region"/>
</dbReference>
<comment type="caution">
    <text evidence="2">The sequence shown here is derived from an EMBL/GenBank/DDBJ whole genome shotgun (WGS) entry which is preliminary data.</text>
</comment>
<dbReference type="Pfam" id="PF13452">
    <property type="entry name" value="FAS1_DH_region"/>
    <property type="match status" value="1"/>
</dbReference>
<gene>
    <name evidence="2" type="ORF">S03H2_48163</name>
</gene>
<dbReference type="EMBL" id="BARU01030343">
    <property type="protein sequence ID" value="GAH62771.1"/>
    <property type="molecule type" value="Genomic_DNA"/>
</dbReference>
<reference evidence="2" key="1">
    <citation type="journal article" date="2014" name="Front. Microbiol.">
        <title>High frequency of phylogenetically diverse reductive dehalogenase-homologous genes in deep subseafloor sedimentary metagenomes.</title>
        <authorList>
            <person name="Kawai M."/>
            <person name="Futagami T."/>
            <person name="Toyoda A."/>
            <person name="Takaki Y."/>
            <person name="Nishi S."/>
            <person name="Hori S."/>
            <person name="Arai W."/>
            <person name="Tsubouchi T."/>
            <person name="Morono Y."/>
            <person name="Uchiyama I."/>
            <person name="Ito T."/>
            <person name="Fujiyama A."/>
            <person name="Inagaki F."/>
            <person name="Takami H."/>
        </authorList>
    </citation>
    <scope>NUCLEOTIDE SEQUENCE</scope>
    <source>
        <strain evidence="2">Expedition CK06-06</strain>
    </source>
</reference>
<protein>
    <recommendedName>
        <fullName evidence="1">FAS1-like dehydratase domain-containing protein</fullName>
    </recommendedName>
</protein>
<evidence type="ECO:0000259" key="1">
    <source>
        <dbReference type="Pfam" id="PF13452"/>
    </source>
</evidence>
<proteinExistence type="predicted"/>
<evidence type="ECO:0000313" key="2">
    <source>
        <dbReference type="EMBL" id="GAH62771.1"/>
    </source>
</evidence>
<sequence length="163" mass="18795">MVEDTLNTEELRGKIGIDWEPVVCNIEKGMIQRFAQAIDDPNPLWQDEEYARRSRYGSIIAPPTFIQTVGWDQFEKQFQLQVAPLLSGGRLNGGVELEYYQPVRPGDTITVITKIADVRERQGKKMSKMVFVTFEKTYKNQTQEPIAKCRQIAIWYQIGAEHD</sequence>
<dbReference type="Gene3D" id="3.10.129.10">
    <property type="entry name" value="Hotdog Thioesterase"/>
    <property type="match status" value="1"/>
</dbReference>
<dbReference type="InterPro" id="IPR029069">
    <property type="entry name" value="HotDog_dom_sf"/>
</dbReference>
<dbReference type="AlphaFoldDB" id="X1GXX1"/>
<organism evidence="2">
    <name type="scientific">marine sediment metagenome</name>
    <dbReference type="NCBI Taxonomy" id="412755"/>
    <lineage>
        <taxon>unclassified sequences</taxon>
        <taxon>metagenomes</taxon>
        <taxon>ecological metagenomes</taxon>
    </lineage>
</organism>
<dbReference type="CDD" id="cd03441">
    <property type="entry name" value="R_hydratase_like"/>
    <property type="match status" value="1"/>
</dbReference>